<evidence type="ECO:0000256" key="5">
    <source>
        <dbReference type="ARBA" id="ARBA00022692"/>
    </source>
</evidence>
<dbReference type="SMART" id="SM00382">
    <property type="entry name" value="AAA"/>
    <property type="match status" value="1"/>
</dbReference>
<dbReference type="SUPFAM" id="SSF52540">
    <property type="entry name" value="P-loop containing nucleoside triphosphate hydrolases"/>
    <property type="match status" value="1"/>
</dbReference>
<evidence type="ECO:0000313" key="14">
    <source>
        <dbReference type="Proteomes" id="UP000001095"/>
    </source>
</evidence>
<dbReference type="HOGENOM" id="CLU_006313_5_1_5"/>
<dbReference type="GO" id="GO:0005524">
    <property type="term" value="F:ATP binding"/>
    <property type="evidence" value="ECO:0007669"/>
    <property type="project" value="UniProtKB-KW"/>
</dbReference>
<dbReference type="PROSITE" id="PS00211">
    <property type="entry name" value="ABC_TRANSPORTER_1"/>
    <property type="match status" value="1"/>
</dbReference>
<comment type="function">
    <text evidence="10">Involved in beta-(1--&gt;2)glucan export. Transmembrane domains (TMD) form a pore in the inner membrane and the ATP-binding domain (NBD) is responsible for energy generation.</text>
</comment>
<keyword evidence="9 11" id="KW-0472">Membrane</keyword>
<dbReference type="RefSeq" id="WP_002714954.1">
    <property type="nucleotide sequence ID" value="NZ_KB375281.1"/>
</dbReference>
<dbReference type="AlphaFoldDB" id="K8NNF4"/>
<feature type="domain" description="ABC transporter" evidence="12">
    <location>
        <begin position="364"/>
        <end position="607"/>
    </location>
</feature>
<keyword evidence="5 11" id="KW-0812">Transmembrane</keyword>
<evidence type="ECO:0000256" key="1">
    <source>
        <dbReference type="ARBA" id="ARBA00004651"/>
    </source>
</evidence>
<dbReference type="OrthoDB" id="9805029at2"/>
<proteinExistence type="inferred from homology"/>
<comment type="caution">
    <text evidence="13">The sequence shown here is derived from an EMBL/GenBank/DDBJ whole genome shotgun (WGS) entry which is preliminary data.</text>
</comment>
<dbReference type="EMBL" id="AGWY01000018">
    <property type="protein sequence ID" value="EKS31867.1"/>
    <property type="molecule type" value="Genomic_DNA"/>
</dbReference>
<feature type="transmembrane region" description="Helical" evidence="11">
    <location>
        <begin position="37"/>
        <end position="56"/>
    </location>
</feature>
<dbReference type="GO" id="GO:1903806">
    <property type="term" value="P:L-isoleucine import across plasma membrane"/>
    <property type="evidence" value="ECO:0007669"/>
    <property type="project" value="TreeGrafter"/>
</dbReference>
<dbReference type="InterPro" id="IPR043428">
    <property type="entry name" value="LivM-like"/>
</dbReference>
<dbReference type="InterPro" id="IPR003439">
    <property type="entry name" value="ABC_transporter-like_ATP-bd"/>
</dbReference>
<evidence type="ECO:0000313" key="13">
    <source>
        <dbReference type="EMBL" id="EKS31867.1"/>
    </source>
</evidence>
<evidence type="ECO:0000256" key="3">
    <source>
        <dbReference type="ARBA" id="ARBA00022448"/>
    </source>
</evidence>
<comment type="similarity">
    <text evidence="2">Belongs to the ABC transporter superfamily.</text>
</comment>
<dbReference type="GO" id="GO:0015192">
    <property type="term" value="F:L-phenylalanine transmembrane transporter activity"/>
    <property type="evidence" value="ECO:0007669"/>
    <property type="project" value="TreeGrafter"/>
</dbReference>
<evidence type="ECO:0000256" key="11">
    <source>
        <dbReference type="SAM" id="Phobius"/>
    </source>
</evidence>
<gene>
    <name evidence="13" type="ORF">HMPREF9696_04088</name>
</gene>
<feature type="transmembrane region" description="Helical" evidence="11">
    <location>
        <begin position="63"/>
        <end position="81"/>
    </location>
</feature>
<dbReference type="InterPro" id="IPR032823">
    <property type="entry name" value="BCA_ABC_TP_C"/>
</dbReference>
<dbReference type="GO" id="GO:0015808">
    <property type="term" value="P:L-alanine transport"/>
    <property type="evidence" value="ECO:0007669"/>
    <property type="project" value="TreeGrafter"/>
</dbReference>
<evidence type="ECO:0000256" key="6">
    <source>
        <dbReference type="ARBA" id="ARBA00022741"/>
    </source>
</evidence>
<organism evidence="13 14">
    <name type="scientific">Afipia clevelandensis ATCC 49720</name>
    <dbReference type="NCBI Taxonomy" id="883079"/>
    <lineage>
        <taxon>Bacteria</taxon>
        <taxon>Pseudomonadati</taxon>
        <taxon>Pseudomonadota</taxon>
        <taxon>Alphaproteobacteria</taxon>
        <taxon>Hyphomicrobiales</taxon>
        <taxon>Nitrobacteraceae</taxon>
        <taxon>Afipia</taxon>
    </lineage>
</organism>
<feature type="transmembrane region" description="Helical" evidence="11">
    <location>
        <begin position="164"/>
        <end position="185"/>
    </location>
</feature>
<dbReference type="Gene3D" id="3.40.50.300">
    <property type="entry name" value="P-loop containing nucleotide triphosphate hydrolases"/>
    <property type="match status" value="1"/>
</dbReference>
<keyword evidence="7" id="KW-0067">ATP-binding</keyword>
<dbReference type="CDD" id="cd06581">
    <property type="entry name" value="TM_PBP1_LivM_like"/>
    <property type="match status" value="1"/>
</dbReference>
<keyword evidence="8 11" id="KW-1133">Transmembrane helix</keyword>
<feature type="transmembrane region" description="Helical" evidence="11">
    <location>
        <begin position="87"/>
        <end position="107"/>
    </location>
</feature>
<dbReference type="GO" id="GO:0015188">
    <property type="term" value="F:L-isoleucine transmembrane transporter activity"/>
    <property type="evidence" value="ECO:0007669"/>
    <property type="project" value="TreeGrafter"/>
</dbReference>
<evidence type="ECO:0000256" key="8">
    <source>
        <dbReference type="ARBA" id="ARBA00022989"/>
    </source>
</evidence>
<feature type="transmembrane region" description="Helical" evidence="11">
    <location>
        <begin position="252"/>
        <end position="277"/>
    </location>
</feature>
<dbReference type="PATRIC" id="fig|883079.3.peg.4171"/>
<keyword evidence="4" id="KW-1003">Cell membrane</keyword>
<reference evidence="13 14" key="1">
    <citation type="submission" date="2012-04" db="EMBL/GenBank/DDBJ databases">
        <title>The Genome Sequence of Afipia clevelandensis ATCC 49720.</title>
        <authorList>
            <consortium name="The Broad Institute Genome Sequencing Platform"/>
            <person name="Earl A."/>
            <person name="Ward D."/>
            <person name="Feldgarden M."/>
            <person name="Gevers D."/>
            <person name="Huys G."/>
            <person name="Walker B."/>
            <person name="Young S.K."/>
            <person name="Zeng Q."/>
            <person name="Gargeya S."/>
            <person name="Fitzgerald M."/>
            <person name="Haas B."/>
            <person name="Abouelleil A."/>
            <person name="Alvarado L."/>
            <person name="Arachchi H.M."/>
            <person name="Berlin A."/>
            <person name="Chapman S.B."/>
            <person name="Goldberg J."/>
            <person name="Griggs A."/>
            <person name="Gujja S."/>
            <person name="Hansen M."/>
            <person name="Howarth C."/>
            <person name="Imamovic A."/>
            <person name="Larimer J."/>
            <person name="McCowen C."/>
            <person name="Montmayeur A."/>
            <person name="Murphy C."/>
            <person name="Neiman D."/>
            <person name="Pearson M."/>
            <person name="Priest M."/>
            <person name="Roberts A."/>
            <person name="Saif S."/>
            <person name="Shea T."/>
            <person name="Sisk P."/>
            <person name="Sykes S."/>
            <person name="Wortman J."/>
            <person name="Nusbaum C."/>
            <person name="Birren B."/>
        </authorList>
    </citation>
    <scope>NUCLEOTIDE SEQUENCE [LARGE SCALE GENOMIC DNA]</scope>
    <source>
        <strain evidence="13 14">ATCC 49720</strain>
    </source>
</reference>
<accession>K8NNF4</accession>
<feature type="transmembrane region" description="Helical" evidence="11">
    <location>
        <begin position="114"/>
        <end position="134"/>
    </location>
</feature>
<evidence type="ECO:0000256" key="7">
    <source>
        <dbReference type="ARBA" id="ARBA00022840"/>
    </source>
</evidence>
<evidence type="ECO:0000256" key="4">
    <source>
        <dbReference type="ARBA" id="ARBA00022475"/>
    </source>
</evidence>
<evidence type="ECO:0000256" key="9">
    <source>
        <dbReference type="ARBA" id="ARBA00023136"/>
    </source>
</evidence>
<dbReference type="Proteomes" id="UP000001095">
    <property type="component" value="Unassembled WGS sequence"/>
</dbReference>
<sequence>MLKNRSYLVEALTALGLIIVPFVLPHLGFSPTTIDRILIWGLFGIGFDILFGFTGLLSFGQSAFFGTGGMVVAYLLTIAGFPYGMVALVIGTVVSAVVGYLIGLIALRRTGIYFAMITVAIAEVFFFVEFSPLAEFTGGENGLPGVPPPSIFLGFTTLKFNTDWTMYGFIAFWFFVGIVIALRIIRSPVGAVLRAIRDNPLRAQAVGHNIKGYKLTAFVIAAAYAGFAGGLLGMMQGFMPPDAFTFETSGQLVMQTAIGGTGTLFGPVVGAAVWLFLSDFFQNTLHLGATWKLVLGIIFVLLVCFLRRGIVGGFVDLFNWLGTRRSPSEASDGDSHADFEDTAAVAVAAPPHRREGDRTSGPILQATGLTKRYGGLVANSDIDFTVNHGELRGVIGPNGAGKSTFFKMLTCEIPPSAGTIMFEGNDITGKSVTDVCQLGLTKSYQVNQLFTQLTVRENLTVAVLADLRGKFKLDLFRDPNSIPGLKEQVEHTLQLVRLTRRVDTKVSDLAYGEKRRLEIGLALATSPSLLLLDEPLAGMSPQERTETVKLLQSIRQGRTMIVIDHDMDALFELAERVTVLQEGRVLVEGTPDEIKANPAVQEAYLGGVLE</sequence>
<feature type="transmembrane region" description="Helical" evidence="11">
    <location>
        <begin position="7"/>
        <end position="25"/>
    </location>
</feature>
<protein>
    <recommendedName>
        <fullName evidence="12">ABC transporter domain-containing protein</fullName>
    </recommendedName>
</protein>
<dbReference type="PROSITE" id="PS50893">
    <property type="entry name" value="ABC_TRANSPORTER_2"/>
    <property type="match status" value="1"/>
</dbReference>
<dbReference type="Pfam" id="PF00005">
    <property type="entry name" value="ABC_tran"/>
    <property type="match status" value="1"/>
</dbReference>
<dbReference type="InterPro" id="IPR001851">
    <property type="entry name" value="ABC_transp_permease"/>
</dbReference>
<dbReference type="InterPro" id="IPR051120">
    <property type="entry name" value="ABC_AA/LPS_Transport"/>
</dbReference>
<dbReference type="Pfam" id="PF12399">
    <property type="entry name" value="BCA_ABC_TP_C"/>
    <property type="match status" value="1"/>
</dbReference>
<keyword evidence="3" id="KW-0813">Transport</keyword>
<dbReference type="CDD" id="cd03219">
    <property type="entry name" value="ABC_Mj1267_LivG_branched"/>
    <property type="match status" value="1"/>
</dbReference>
<dbReference type="GO" id="GO:0005886">
    <property type="term" value="C:plasma membrane"/>
    <property type="evidence" value="ECO:0007669"/>
    <property type="project" value="UniProtKB-SubCell"/>
</dbReference>
<feature type="transmembrane region" description="Helical" evidence="11">
    <location>
        <begin position="212"/>
        <end position="232"/>
    </location>
</feature>
<comment type="subcellular location">
    <subcellularLocation>
        <location evidence="1">Cell membrane</location>
        <topology evidence="1">Multi-pass membrane protein</topology>
    </subcellularLocation>
</comment>
<dbReference type="Pfam" id="PF02653">
    <property type="entry name" value="BPD_transp_2"/>
    <property type="match status" value="1"/>
</dbReference>
<keyword evidence="14" id="KW-1185">Reference proteome</keyword>
<dbReference type="GO" id="GO:1903805">
    <property type="term" value="P:L-valine import across plasma membrane"/>
    <property type="evidence" value="ECO:0007669"/>
    <property type="project" value="TreeGrafter"/>
</dbReference>
<dbReference type="GO" id="GO:0016887">
    <property type="term" value="F:ATP hydrolysis activity"/>
    <property type="evidence" value="ECO:0007669"/>
    <property type="project" value="InterPro"/>
</dbReference>
<evidence type="ECO:0000256" key="10">
    <source>
        <dbReference type="ARBA" id="ARBA00024722"/>
    </source>
</evidence>
<evidence type="ECO:0000256" key="2">
    <source>
        <dbReference type="ARBA" id="ARBA00005417"/>
    </source>
</evidence>
<dbReference type="InterPro" id="IPR027417">
    <property type="entry name" value="P-loop_NTPase"/>
</dbReference>
<dbReference type="PANTHER" id="PTHR45772:SF7">
    <property type="entry name" value="AMINO ACID ABC TRANSPORTER ATP-BINDING PROTEIN"/>
    <property type="match status" value="1"/>
</dbReference>
<dbReference type="GO" id="GO:0005304">
    <property type="term" value="F:L-valine transmembrane transporter activity"/>
    <property type="evidence" value="ECO:0007669"/>
    <property type="project" value="TreeGrafter"/>
</dbReference>
<keyword evidence="6" id="KW-0547">Nucleotide-binding</keyword>
<evidence type="ECO:0000259" key="12">
    <source>
        <dbReference type="PROSITE" id="PS50893"/>
    </source>
</evidence>
<dbReference type="GO" id="GO:0042941">
    <property type="term" value="P:D-alanine transmembrane transport"/>
    <property type="evidence" value="ECO:0007669"/>
    <property type="project" value="TreeGrafter"/>
</dbReference>
<dbReference type="PANTHER" id="PTHR45772">
    <property type="entry name" value="CONSERVED COMPONENT OF ABC TRANSPORTER FOR NATURAL AMINO ACIDS-RELATED"/>
    <property type="match status" value="1"/>
</dbReference>
<dbReference type="InterPro" id="IPR003593">
    <property type="entry name" value="AAA+_ATPase"/>
</dbReference>
<feature type="transmembrane region" description="Helical" evidence="11">
    <location>
        <begin position="289"/>
        <end position="310"/>
    </location>
</feature>
<name>K8NNF4_9BRAD</name>
<dbReference type="InterPro" id="IPR017871">
    <property type="entry name" value="ABC_transporter-like_CS"/>
</dbReference>